<gene>
    <name evidence="2" type="primary">ORF39406</name>
</gene>
<feature type="compositionally biased region" description="Basic and acidic residues" evidence="1">
    <location>
        <begin position="9"/>
        <end position="59"/>
    </location>
</feature>
<accession>A0A0B6YW85</accession>
<dbReference type="EMBL" id="HACG01013583">
    <property type="protein sequence ID" value="CEK60448.1"/>
    <property type="molecule type" value="Transcribed_RNA"/>
</dbReference>
<feature type="region of interest" description="Disordered" evidence="1">
    <location>
        <begin position="1"/>
        <end position="59"/>
    </location>
</feature>
<sequence length="59" mass="6399">MRHTGAFEGHPEGACEGVMRGHHEGASGVGHHERRERGGVHERGHCERGCREGVMKGLS</sequence>
<proteinExistence type="predicted"/>
<evidence type="ECO:0000313" key="2">
    <source>
        <dbReference type="EMBL" id="CEK60448.1"/>
    </source>
</evidence>
<reference evidence="2" key="1">
    <citation type="submission" date="2014-12" db="EMBL/GenBank/DDBJ databases">
        <title>Insight into the proteome of Arion vulgaris.</title>
        <authorList>
            <person name="Aradska J."/>
            <person name="Bulat T."/>
            <person name="Smidak R."/>
            <person name="Sarate P."/>
            <person name="Gangsoo J."/>
            <person name="Sialana F."/>
            <person name="Bilban M."/>
            <person name="Lubec G."/>
        </authorList>
    </citation>
    <scope>NUCLEOTIDE SEQUENCE</scope>
    <source>
        <tissue evidence="2">Skin</tissue>
    </source>
</reference>
<organism evidence="2">
    <name type="scientific">Arion vulgaris</name>
    <dbReference type="NCBI Taxonomy" id="1028688"/>
    <lineage>
        <taxon>Eukaryota</taxon>
        <taxon>Metazoa</taxon>
        <taxon>Spiralia</taxon>
        <taxon>Lophotrochozoa</taxon>
        <taxon>Mollusca</taxon>
        <taxon>Gastropoda</taxon>
        <taxon>Heterobranchia</taxon>
        <taxon>Euthyneura</taxon>
        <taxon>Panpulmonata</taxon>
        <taxon>Eupulmonata</taxon>
        <taxon>Stylommatophora</taxon>
        <taxon>Helicina</taxon>
        <taxon>Arionoidea</taxon>
        <taxon>Arionidae</taxon>
        <taxon>Arion</taxon>
    </lineage>
</organism>
<protein>
    <submittedName>
        <fullName evidence="2">Uncharacterized protein</fullName>
    </submittedName>
</protein>
<dbReference type="AlphaFoldDB" id="A0A0B6YW85"/>
<name>A0A0B6YW85_9EUPU</name>
<evidence type="ECO:0000256" key="1">
    <source>
        <dbReference type="SAM" id="MobiDB-lite"/>
    </source>
</evidence>